<reference evidence="2" key="1">
    <citation type="journal article" date="2014" name="Front. Microbiol.">
        <title>High frequency of phylogenetically diverse reductive dehalogenase-homologous genes in deep subseafloor sedimentary metagenomes.</title>
        <authorList>
            <person name="Kawai M."/>
            <person name="Futagami T."/>
            <person name="Toyoda A."/>
            <person name="Takaki Y."/>
            <person name="Nishi S."/>
            <person name="Hori S."/>
            <person name="Arai W."/>
            <person name="Tsubouchi T."/>
            <person name="Morono Y."/>
            <person name="Uchiyama I."/>
            <person name="Ito T."/>
            <person name="Fujiyama A."/>
            <person name="Inagaki F."/>
            <person name="Takami H."/>
        </authorList>
    </citation>
    <scope>NUCLEOTIDE SEQUENCE</scope>
    <source>
        <strain evidence="2">Expedition CK06-06</strain>
    </source>
</reference>
<gene>
    <name evidence="2" type="ORF">S12H4_11382</name>
</gene>
<sequence>MLANGPIAQLAEQPAHNRSVPGSNPGGPTKKVIIINFNNNVDSMRFMKKHKNVKIPEFC</sequence>
<organism evidence="2">
    <name type="scientific">marine sediment metagenome</name>
    <dbReference type="NCBI Taxonomy" id="412755"/>
    <lineage>
        <taxon>unclassified sequences</taxon>
        <taxon>metagenomes</taxon>
        <taxon>ecological metagenomes</taxon>
    </lineage>
</organism>
<evidence type="ECO:0000256" key="1">
    <source>
        <dbReference type="SAM" id="MobiDB-lite"/>
    </source>
</evidence>
<accession>X1RSZ9</accession>
<proteinExistence type="predicted"/>
<feature type="region of interest" description="Disordered" evidence="1">
    <location>
        <begin position="1"/>
        <end position="31"/>
    </location>
</feature>
<dbReference type="AntiFam" id="ANF00010">
    <property type="entry name" value="tRNA translation"/>
</dbReference>
<protein>
    <submittedName>
        <fullName evidence="2">Uncharacterized protein</fullName>
    </submittedName>
</protein>
<comment type="caution">
    <text evidence="2">The sequence shown here is derived from an EMBL/GenBank/DDBJ whole genome shotgun (WGS) entry which is preliminary data.</text>
</comment>
<dbReference type="AlphaFoldDB" id="X1RSZ9"/>
<name>X1RSZ9_9ZZZZ</name>
<dbReference type="EMBL" id="BARW01005099">
    <property type="protein sequence ID" value="GAI70076.1"/>
    <property type="molecule type" value="Genomic_DNA"/>
</dbReference>
<evidence type="ECO:0000313" key="2">
    <source>
        <dbReference type="EMBL" id="GAI70076.1"/>
    </source>
</evidence>